<dbReference type="NCBIfam" id="TIGR01614">
    <property type="entry name" value="PME_inhib"/>
    <property type="match status" value="1"/>
</dbReference>
<evidence type="ECO:0000313" key="5">
    <source>
        <dbReference type="EMBL" id="MED6176625.1"/>
    </source>
</evidence>
<dbReference type="InterPro" id="IPR035513">
    <property type="entry name" value="Invertase/methylesterase_inhib"/>
</dbReference>
<dbReference type="Gene3D" id="1.20.140.40">
    <property type="entry name" value="Invertase/pectin methylesterase inhibitor family protein"/>
    <property type="match status" value="1"/>
</dbReference>
<dbReference type="EMBL" id="JASCZI010152749">
    <property type="protein sequence ID" value="MED6176625.1"/>
    <property type="molecule type" value="Genomic_DNA"/>
</dbReference>
<organism evidence="5 6">
    <name type="scientific">Stylosanthes scabra</name>
    <dbReference type="NCBI Taxonomy" id="79078"/>
    <lineage>
        <taxon>Eukaryota</taxon>
        <taxon>Viridiplantae</taxon>
        <taxon>Streptophyta</taxon>
        <taxon>Embryophyta</taxon>
        <taxon>Tracheophyta</taxon>
        <taxon>Spermatophyta</taxon>
        <taxon>Magnoliopsida</taxon>
        <taxon>eudicotyledons</taxon>
        <taxon>Gunneridae</taxon>
        <taxon>Pentapetalae</taxon>
        <taxon>rosids</taxon>
        <taxon>fabids</taxon>
        <taxon>Fabales</taxon>
        <taxon>Fabaceae</taxon>
        <taxon>Papilionoideae</taxon>
        <taxon>50 kb inversion clade</taxon>
        <taxon>dalbergioids sensu lato</taxon>
        <taxon>Dalbergieae</taxon>
        <taxon>Pterocarpus clade</taxon>
        <taxon>Stylosanthes</taxon>
    </lineage>
</organism>
<reference evidence="5 6" key="1">
    <citation type="journal article" date="2023" name="Plants (Basel)">
        <title>Bridging the Gap: Combining Genomics and Transcriptomics Approaches to Understand Stylosanthes scabra, an Orphan Legume from the Brazilian Caatinga.</title>
        <authorList>
            <person name="Ferreira-Neto J.R.C."/>
            <person name="da Silva M.D."/>
            <person name="Binneck E."/>
            <person name="de Melo N.F."/>
            <person name="da Silva R.H."/>
            <person name="de Melo A.L.T.M."/>
            <person name="Pandolfi V."/>
            <person name="Bustamante F.O."/>
            <person name="Brasileiro-Vidal A.C."/>
            <person name="Benko-Iseppon A.M."/>
        </authorList>
    </citation>
    <scope>NUCLEOTIDE SEQUENCE [LARGE SCALE GENOMIC DNA]</scope>
    <source>
        <tissue evidence="5">Leaves</tissue>
    </source>
</reference>
<evidence type="ECO:0000259" key="4">
    <source>
        <dbReference type="SMART" id="SM00856"/>
    </source>
</evidence>
<sequence>KHMDAMISCSNNSKPLMTFLLLIIVLTITNKANGREFQQSNTLFIRSSCSSTTYPKLCYTSLVKHAAFIQTNPLLLTGTALNITLSSAKTTSAAMSTMARTRGMGSREVAAMQDCVEVLADSVQQLGKSIAEMTHLRTSNFERTMSDVQTWVSAALTDDTTCTDGFQVTAVAGDVKTAVRGRIVEVAQLTSNALALINQLANSHA</sequence>
<name>A0ABU6VSL5_9FABA</name>
<dbReference type="SMART" id="SM00856">
    <property type="entry name" value="PMEI"/>
    <property type="match status" value="1"/>
</dbReference>
<feature type="domain" description="Pectinesterase inhibitor" evidence="4">
    <location>
        <begin position="40"/>
        <end position="196"/>
    </location>
</feature>
<accession>A0ABU6VSL5</accession>
<dbReference type="SUPFAM" id="SSF101148">
    <property type="entry name" value="Plant invertase/pectin methylesterase inhibitor"/>
    <property type="match status" value="1"/>
</dbReference>
<comment type="similarity">
    <text evidence="2">Belongs to the PMEI family.</text>
</comment>
<evidence type="ECO:0000256" key="2">
    <source>
        <dbReference type="ARBA" id="ARBA00038471"/>
    </source>
</evidence>
<dbReference type="Proteomes" id="UP001341840">
    <property type="component" value="Unassembled WGS sequence"/>
</dbReference>
<dbReference type="CDD" id="cd15798">
    <property type="entry name" value="PMEI-like_3"/>
    <property type="match status" value="1"/>
</dbReference>
<protein>
    <recommendedName>
        <fullName evidence="4">Pectinesterase inhibitor domain-containing protein</fullName>
    </recommendedName>
</protein>
<proteinExistence type="inferred from homology"/>
<gene>
    <name evidence="5" type="ORF">PIB30_090024</name>
</gene>
<feature type="chain" id="PRO_5046669191" description="Pectinesterase inhibitor domain-containing protein" evidence="3">
    <location>
        <begin position="35"/>
        <end position="205"/>
    </location>
</feature>
<dbReference type="PANTHER" id="PTHR31080:SF117">
    <property type="entry name" value="PLANT INVERTASE_PECTIN METHYLESTERASE INHIBITOR SUPERFAMILY PROTEIN"/>
    <property type="match status" value="1"/>
</dbReference>
<keyword evidence="6" id="KW-1185">Reference proteome</keyword>
<dbReference type="InterPro" id="IPR051955">
    <property type="entry name" value="PME_Inhibitor"/>
</dbReference>
<dbReference type="Pfam" id="PF04043">
    <property type="entry name" value="PMEI"/>
    <property type="match status" value="1"/>
</dbReference>
<evidence type="ECO:0000256" key="3">
    <source>
        <dbReference type="SAM" id="SignalP"/>
    </source>
</evidence>
<dbReference type="PANTHER" id="PTHR31080">
    <property type="entry name" value="PECTINESTERASE INHIBITOR-LIKE"/>
    <property type="match status" value="1"/>
</dbReference>
<comment type="caution">
    <text evidence="5">The sequence shown here is derived from an EMBL/GenBank/DDBJ whole genome shotgun (WGS) entry which is preliminary data.</text>
</comment>
<feature type="non-terminal residue" evidence="5">
    <location>
        <position position="1"/>
    </location>
</feature>
<evidence type="ECO:0000313" key="6">
    <source>
        <dbReference type="Proteomes" id="UP001341840"/>
    </source>
</evidence>
<keyword evidence="1 3" id="KW-0732">Signal</keyword>
<evidence type="ECO:0000256" key="1">
    <source>
        <dbReference type="ARBA" id="ARBA00022729"/>
    </source>
</evidence>
<dbReference type="InterPro" id="IPR006501">
    <property type="entry name" value="Pectinesterase_inhib_dom"/>
</dbReference>
<feature type="signal peptide" evidence="3">
    <location>
        <begin position="1"/>
        <end position="34"/>
    </location>
</feature>